<comment type="similarity">
    <text evidence="3">Belongs to the radical SAM superfamily. NifB family.</text>
</comment>
<keyword evidence="13" id="KW-1185">Reference proteome</keyword>
<protein>
    <submittedName>
        <fullName evidence="12">Nitrogenase molybdenum-iron cofactor biosynthesis radical SAM domain iron-sulfur cluster-binding oxidoreductase</fullName>
    </submittedName>
</protein>
<evidence type="ECO:0000256" key="1">
    <source>
        <dbReference type="ARBA" id="ARBA00001966"/>
    </source>
</evidence>
<dbReference type="InterPro" id="IPR058240">
    <property type="entry name" value="rSAM_sf"/>
</dbReference>
<dbReference type="Proteomes" id="UP000007721">
    <property type="component" value="Chromosome"/>
</dbReference>
<evidence type="ECO:0000256" key="5">
    <source>
        <dbReference type="ARBA" id="ARBA00022691"/>
    </source>
</evidence>
<keyword evidence="4" id="KW-0004">4Fe-4S</keyword>
<dbReference type="PROSITE" id="PS51918">
    <property type="entry name" value="RADICAL_SAM"/>
    <property type="match status" value="1"/>
</dbReference>
<dbReference type="PROSITE" id="PS01305">
    <property type="entry name" value="MOAA_NIFB_PQQE"/>
    <property type="match status" value="1"/>
</dbReference>
<dbReference type="KEGG" id="geo:Geob_2456"/>
<keyword evidence="9" id="KW-0535">Nitrogen fixation</keyword>
<dbReference type="GO" id="GO:0051539">
    <property type="term" value="F:4 iron, 4 sulfur cluster binding"/>
    <property type="evidence" value="ECO:0007669"/>
    <property type="project" value="UniProtKB-KW"/>
</dbReference>
<evidence type="ECO:0000256" key="8">
    <source>
        <dbReference type="ARBA" id="ARBA00023014"/>
    </source>
</evidence>
<dbReference type="InterPro" id="IPR000385">
    <property type="entry name" value="MoaA_NifB_PqqE_Fe-S-bd_CS"/>
</dbReference>
<evidence type="ECO:0000256" key="6">
    <source>
        <dbReference type="ARBA" id="ARBA00022723"/>
    </source>
</evidence>
<dbReference type="InterPro" id="IPR013785">
    <property type="entry name" value="Aldolase_TIM"/>
</dbReference>
<gene>
    <name evidence="12" type="ordered locus">Geob_2456</name>
</gene>
<dbReference type="InterPro" id="IPR007197">
    <property type="entry name" value="rSAM"/>
</dbReference>
<dbReference type="GO" id="GO:0016829">
    <property type="term" value="F:lyase activity"/>
    <property type="evidence" value="ECO:0007669"/>
    <property type="project" value="UniProtKB-KW"/>
</dbReference>
<sequence length="291" mass="31405">MASTCSGRNNIQGHPCFGGNRHKNGRIHLAVAPRCNIQCGYCTRRHDCVNESRPGVTSRIQTPQEALETVRAVMKNDLSDIIKVVGIAGPGDPLANEETFETFRLVGEEFPQLIKCLSTNGLLLPESLDSLAELGLGSLTVTINAIDPVIAGRIYKHVLYQGKRYSGREGGELIISRQFAGVERAVELGLTVKVNSVLIPGVNEQQIGLIAERIKKSGAFVMNVMPLIPQADFAHIVPPSPEELELVCTANEKIIGQFRHCRQCRADAIGLIGQDSQGADSGCSISQLAVV</sequence>
<keyword evidence="7" id="KW-0408">Iron</keyword>
<dbReference type="SFLD" id="SFLDF00281">
    <property type="entry name" value="FeMo_cofactor_biosynthesis_pro"/>
    <property type="match status" value="1"/>
</dbReference>
<dbReference type="OrthoDB" id="9785734at2"/>
<dbReference type="HOGENOM" id="CLU_027639_1_0_7"/>
<dbReference type="CDD" id="cd01335">
    <property type="entry name" value="Radical_SAM"/>
    <property type="match status" value="1"/>
</dbReference>
<keyword evidence="5" id="KW-0949">S-adenosyl-L-methionine</keyword>
<evidence type="ECO:0000313" key="13">
    <source>
        <dbReference type="Proteomes" id="UP000007721"/>
    </source>
</evidence>
<reference evidence="12 13" key="1">
    <citation type="submission" date="2009-01" db="EMBL/GenBank/DDBJ databases">
        <title>Complete sequence of Geobacter sp. FRC-32.</title>
        <authorList>
            <consortium name="US DOE Joint Genome Institute"/>
            <person name="Lucas S."/>
            <person name="Copeland A."/>
            <person name="Lapidus A."/>
            <person name="Glavina del Rio T."/>
            <person name="Dalin E."/>
            <person name="Tice H."/>
            <person name="Bruce D."/>
            <person name="Goodwin L."/>
            <person name="Pitluck S."/>
            <person name="Saunders E."/>
            <person name="Brettin T."/>
            <person name="Detter J.C."/>
            <person name="Han C."/>
            <person name="Larimer F."/>
            <person name="Land M."/>
            <person name="Hauser L."/>
            <person name="Kyrpides N."/>
            <person name="Ovchinnikova G."/>
            <person name="Kostka J."/>
            <person name="Richardson P."/>
        </authorList>
    </citation>
    <scope>NUCLEOTIDE SEQUENCE [LARGE SCALE GENOMIC DNA]</scope>
    <source>
        <strain evidence="13">DSM 22248 / JCM 15807 / FRC-32</strain>
    </source>
</reference>
<dbReference type="Gene3D" id="3.20.20.70">
    <property type="entry name" value="Aldolase class I"/>
    <property type="match status" value="1"/>
</dbReference>
<dbReference type="RefSeq" id="WP_012647538.1">
    <property type="nucleotide sequence ID" value="NC_011979.1"/>
</dbReference>
<dbReference type="GO" id="GO:0046872">
    <property type="term" value="F:metal ion binding"/>
    <property type="evidence" value="ECO:0007669"/>
    <property type="project" value="UniProtKB-KW"/>
</dbReference>
<evidence type="ECO:0000259" key="11">
    <source>
        <dbReference type="PROSITE" id="PS51918"/>
    </source>
</evidence>
<evidence type="ECO:0000256" key="2">
    <source>
        <dbReference type="ARBA" id="ARBA00005155"/>
    </source>
</evidence>
<dbReference type="PANTHER" id="PTHR43787">
    <property type="entry name" value="FEMO COFACTOR BIOSYNTHESIS PROTEIN NIFB-RELATED"/>
    <property type="match status" value="1"/>
</dbReference>
<comment type="cofactor">
    <cofactor evidence="1">
        <name>[4Fe-4S] cluster</name>
        <dbReference type="ChEBI" id="CHEBI:49883"/>
    </cofactor>
</comment>
<proteinExistence type="inferred from homology"/>
<keyword evidence="8" id="KW-0411">Iron-sulfur</keyword>
<dbReference type="SFLD" id="SFLDS00029">
    <property type="entry name" value="Radical_SAM"/>
    <property type="match status" value="1"/>
</dbReference>
<keyword evidence="6" id="KW-0479">Metal-binding</keyword>
<evidence type="ECO:0000256" key="9">
    <source>
        <dbReference type="ARBA" id="ARBA00023231"/>
    </source>
</evidence>
<organism evidence="12 13">
    <name type="scientific">Geotalea daltonii (strain DSM 22248 / JCM 15807 / FRC-32)</name>
    <name type="common">Geobacter daltonii</name>
    <dbReference type="NCBI Taxonomy" id="316067"/>
    <lineage>
        <taxon>Bacteria</taxon>
        <taxon>Pseudomonadati</taxon>
        <taxon>Thermodesulfobacteriota</taxon>
        <taxon>Desulfuromonadia</taxon>
        <taxon>Geobacterales</taxon>
        <taxon>Geobacteraceae</taxon>
        <taxon>Geotalea</taxon>
    </lineage>
</organism>
<comment type="pathway">
    <text evidence="2">Cofactor biosynthesis; Fe-Mo cofactor biosynthesis.</text>
</comment>
<dbReference type="STRING" id="316067.Geob_2456"/>
<dbReference type="EMBL" id="CP001390">
    <property type="protein sequence ID" value="ACM20809.1"/>
    <property type="molecule type" value="Genomic_DNA"/>
</dbReference>
<accession>B9M029</accession>
<dbReference type="AlphaFoldDB" id="B9M029"/>
<dbReference type="Pfam" id="PF04055">
    <property type="entry name" value="Radical_SAM"/>
    <property type="match status" value="1"/>
</dbReference>
<evidence type="ECO:0000256" key="4">
    <source>
        <dbReference type="ARBA" id="ARBA00022485"/>
    </source>
</evidence>
<feature type="domain" description="Radical SAM core" evidence="11">
    <location>
        <begin position="21"/>
        <end position="265"/>
    </location>
</feature>
<dbReference type="SFLD" id="SFLDG01067">
    <property type="entry name" value="SPASM/twitch_domain_containing"/>
    <property type="match status" value="1"/>
</dbReference>
<dbReference type="PANTHER" id="PTHR43787:SF13">
    <property type="entry name" value="FEMO COFACTOR BIOSYNTHESIS PROTEIN NIFB"/>
    <property type="match status" value="1"/>
</dbReference>
<dbReference type="eggNOG" id="COG0535">
    <property type="taxonomic scope" value="Bacteria"/>
</dbReference>
<evidence type="ECO:0000256" key="7">
    <source>
        <dbReference type="ARBA" id="ARBA00023004"/>
    </source>
</evidence>
<evidence type="ECO:0000256" key="10">
    <source>
        <dbReference type="ARBA" id="ARBA00023239"/>
    </source>
</evidence>
<dbReference type="UniPathway" id="UPA00782"/>
<dbReference type="SFLD" id="SFLDG01068">
    <property type="entry name" value="FeMo_cofactor_biosynthesis_pro"/>
    <property type="match status" value="1"/>
</dbReference>
<evidence type="ECO:0000313" key="12">
    <source>
        <dbReference type="EMBL" id="ACM20809.1"/>
    </source>
</evidence>
<dbReference type="SUPFAM" id="SSF102114">
    <property type="entry name" value="Radical SAM enzymes"/>
    <property type="match status" value="1"/>
</dbReference>
<evidence type="ECO:0000256" key="3">
    <source>
        <dbReference type="ARBA" id="ARBA00006804"/>
    </source>
</evidence>
<keyword evidence="10" id="KW-0456">Lyase</keyword>
<name>B9M029_GEODF</name>